<dbReference type="RefSeq" id="WP_154790730.1">
    <property type="nucleotide sequence ID" value="NZ_WMBB01000014.1"/>
</dbReference>
<accession>A0A6I3L6I1</accession>
<dbReference type="AlphaFoldDB" id="A0A6I3L6I1"/>
<evidence type="ECO:0000256" key="1">
    <source>
        <dbReference type="SAM" id="MobiDB-lite"/>
    </source>
</evidence>
<dbReference type="EMBL" id="WMBB01000014">
    <property type="protein sequence ID" value="MTE16284.1"/>
    <property type="molecule type" value="Genomic_DNA"/>
</dbReference>
<proteinExistence type="predicted"/>
<name>A0A6I3L6I1_9NOCA</name>
<feature type="compositionally biased region" description="Basic and acidic residues" evidence="1">
    <location>
        <begin position="341"/>
        <end position="353"/>
    </location>
</feature>
<evidence type="ECO:0000313" key="2">
    <source>
        <dbReference type="EMBL" id="MTE16284.1"/>
    </source>
</evidence>
<protein>
    <submittedName>
        <fullName evidence="2">Uncharacterized protein</fullName>
    </submittedName>
</protein>
<keyword evidence="3" id="KW-1185">Reference proteome</keyword>
<evidence type="ECO:0000313" key="3">
    <source>
        <dbReference type="Proteomes" id="UP000432464"/>
    </source>
</evidence>
<reference evidence="2 3" key="1">
    <citation type="submission" date="2019-11" db="EMBL/GenBank/DDBJ databases">
        <title>Nocardia sp. nov. CT2-14 isolated from soil.</title>
        <authorList>
            <person name="Kanchanasin P."/>
            <person name="Tanasupawat S."/>
            <person name="Yuki M."/>
            <person name="Kudo T."/>
        </authorList>
    </citation>
    <scope>NUCLEOTIDE SEQUENCE [LARGE SCALE GENOMIC DNA]</scope>
    <source>
        <strain evidence="2 3">CT2-14</strain>
    </source>
</reference>
<organism evidence="2 3">
    <name type="scientific">Nocardia aurantiaca</name>
    <dbReference type="NCBI Taxonomy" id="2675850"/>
    <lineage>
        <taxon>Bacteria</taxon>
        <taxon>Bacillati</taxon>
        <taxon>Actinomycetota</taxon>
        <taxon>Actinomycetes</taxon>
        <taxon>Mycobacteriales</taxon>
        <taxon>Nocardiaceae</taxon>
        <taxon>Nocardia</taxon>
    </lineage>
</organism>
<comment type="caution">
    <text evidence="2">The sequence shown here is derived from an EMBL/GenBank/DDBJ whole genome shotgun (WGS) entry which is preliminary data.</text>
</comment>
<gene>
    <name evidence="2" type="ORF">GLP40_26395</name>
</gene>
<dbReference type="Proteomes" id="UP000432464">
    <property type="component" value="Unassembled WGS sequence"/>
</dbReference>
<feature type="region of interest" description="Disordered" evidence="1">
    <location>
        <begin position="330"/>
        <end position="353"/>
    </location>
</feature>
<sequence length="353" mass="40222">MNSVLPVSVTSIERIRMQDGRRRHRREVGRPQGFRPRHRGCPPRITSATIALAVIGPMVGVDQLWDHRVSFDIDADGRKSRMTAPRRYWIEFDRQECSDARFWQGVGVTGFDVPDCLSMVADLVHDGPLPPVRRITVDISLAEPLPVNRRYLGVPVWRGVWYPAVNLGTGPTHGIDRRGAPSDYPTPVTASGRRVRASETLRMRTTWWDEIPHIDGLLWPLVDMHRAENGRGMRLSAPALRAACATDPTYGDMVREALDYMITWRPTPDEWFDPTETRFADQRDLDEYLRAFRDYLFGTRPEPIYPPGSEPLSPEDEYLRAVRRLVITRPAPIDAPGGERLSPDAKPRLSRDE</sequence>